<evidence type="ECO:0000256" key="8">
    <source>
        <dbReference type="ARBA" id="ARBA00042130"/>
    </source>
</evidence>
<keyword evidence="5" id="KW-0732">Signal</keyword>
<keyword evidence="13" id="KW-1185">Reference proteome</keyword>
<dbReference type="SUPFAM" id="SSF52317">
    <property type="entry name" value="Class I glutamine amidotransferase-like"/>
    <property type="match status" value="1"/>
</dbReference>
<feature type="non-terminal residue" evidence="11">
    <location>
        <position position="352"/>
    </location>
</feature>
<dbReference type="CDD" id="cd03141">
    <property type="entry name" value="GATase1_Hsp31_like"/>
    <property type="match status" value="1"/>
</dbReference>
<protein>
    <recommendedName>
        <fullName evidence="7">Glutamine amidotransferase-like class 1 domain-containing protein 1</fullName>
    </recommendedName>
    <alternativeName>
        <fullName evidence="9">Ferry endosomal RAB5 effector complex subunit 5</fullName>
    </alternativeName>
    <alternativeName>
        <fullName evidence="8">Parkinson disease 7 domain-containing protein 1</fullName>
    </alternativeName>
</protein>
<evidence type="ECO:0000256" key="1">
    <source>
        <dbReference type="ARBA" id="ARBA00004412"/>
    </source>
</evidence>
<comment type="caution">
    <text evidence="11">The sequence shown here is derived from an EMBL/GenBank/DDBJ whole genome shotgun (WGS) entry which is preliminary data.</text>
</comment>
<dbReference type="EMBL" id="JADDUC020000021">
    <property type="protein sequence ID" value="KAI1232615.1"/>
    <property type="molecule type" value="Genomic_DNA"/>
</dbReference>
<evidence type="ECO:0000256" key="5">
    <source>
        <dbReference type="ARBA" id="ARBA00022729"/>
    </source>
</evidence>
<dbReference type="AlphaFoldDB" id="A0A835NSR3"/>
<reference evidence="12 13" key="2">
    <citation type="journal article" date="2021" name="J. Hered.">
        <title>Feather Gene Expression Elucidates the Developmental Basis of Plumage Iridescence in African Starlings.</title>
        <authorList>
            <person name="Rubenstein D.R."/>
            <person name="Corvelo A."/>
            <person name="MacManes M.D."/>
            <person name="Maia R."/>
            <person name="Narzisi G."/>
            <person name="Rousaki A."/>
            <person name="Vandenabeele P."/>
            <person name="Shawkey M.D."/>
            <person name="Solomon J."/>
        </authorList>
    </citation>
    <scope>NUCLEOTIDE SEQUENCE [LARGE SCALE GENOMIC DNA]</scope>
    <source>
        <strain evidence="12">SS15</strain>
    </source>
</reference>
<evidence type="ECO:0000256" key="3">
    <source>
        <dbReference type="ARBA" id="ARBA00008542"/>
    </source>
</evidence>
<keyword evidence="6" id="KW-0967">Endosome</keyword>
<dbReference type="Gene3D" id="3.40.50.880">
    <property type="match status" value="1"/>
</dbReference>
<dbReference type="GO" id="GO:0005576">
    <property type="term" value="C:extracellular region"/>
    <property type="evidence" value="ECO:0007669"/>
    <property type="project" value="UniProtKB-SubCell"/>
</dbReference>
<dbReference type="GO" id="GO:0005769">
    <property type="term" value="C:early endosome"/>
    <property type="evidence" value="ECO:0007669"/>
    <property type="project" value="UniProtKB-SubCell"/>
</dbReference>
<proteinExistence type="inferred from homology"/>
<dbReference type="InterPro" id="IPR050325">
    <property type="entry name" value="Prot/Nucl_acid_deglycase"/>
</dbReference>
<dbReference type="EMBL" id="JADDUC010000065">
    <property type="protein sequence ID" value="KAG0120251.1"/>
    <property type="molecule type" value="Genomic_DNA"/>
</dbReference>
<evidence type="ECO:0000313" key="13">
    <source>
        <dbReference type="Proteomes" id="UP000618051"/>
    </source>
</evidence>
<evidence type="ECO:0000256" key="6">
    <source>
        <dbReference type="ARBA" id="ARBA00022753"/>
    </source>
</evidence>
<evidence type="ECO:0000256" key="2">
    <source>
        <dbReference type="ARBA" id="ARBA00004613"/>
    </source>
</evidence>
<organism evidence="11">
    <name type="scientific">Lamprotornis superbus</name>
    <dbReference type="NCBI Taxonomy" id="245042"/>
    <lineage>
        <taxon>Eukaryota</taxon>
        <taxon>Metazoa</taxon>
        <taxon>Chordata</taxon>
        <taxon>Craniata</taxon>
        <taxon>Vertebrata</taxon>
        <taxon>Euteleostomi</taxon>
        <taxon>Archelosauria</taxon>
        <taxon>Archosauria</taxon>
        <taxon>Dinosauria</taxon>
        <taxon>Saurischia</taxon>
        <taxon>Theropoda</taxon>
        <taxon>Coelurosauria</taxon>
        <taxon>Aves</taxon>
        <taxon>Neognathae</taxon>
        <taxon>Neoaves</taxon>
        <taxon>Telluraves</taxon>
        <taxon>Australaves</taxon>
        <taxon>Passeriformes</taxon>
        <taxon>Sturnidae</taxon>
        <taxon>Lamprotornis</taxon>
    </lineage>
</organism>
<comment type="function">
    <text evidence="10">Component of the FERRY complex (Five-subunit Endosomal Rab5 and RNA/ribosome intermediary). The FERRY complex directly interacts with mRNAs and RAB5A, and functions as a RAB5A effector involved in the localization and the distribution of specific mRNAs most likely by mediating their endosomal transport. The complex recruits mRNAs and ribosomes to early endosomes through direct mRNA-interaction.</text>
</comment>
<accession>A0A835NSR3</accession>
<evidence type="ECO:0000256" key="4">
    <source>
        <dbReference type="ARBA" id="ARBA00022525"/>
    </source>
</evidence>
<dbReference type="GO" id="GO:0019172">
    <property type="term" value="F:glyoxalase III activity"/>
    <property type="evidence" value="ECO:0007669"/>
    <property type="project" value="TreeGrafter"/>
</dbReference>
<name>A0A835NSR3_9PASS</name>
<dbReference type="GO" id="GO:0019243">
    <property type="term" value="P:methylglyoxal catabolic process to D-lactate via S-lactoyl-glutathione"/>
    <property type="evidence" value="ECO:0007669"/>
    <property type="project" value="TreeGrafter"/>
</dbReference>
<evidence type="ECO:0000313" key="11">
    <source>
        <dbReference type="EMBL" id="KAG0120251.1"/>
    </source>
</evidence>
<comment type="subcellular location">
    <subcellularLocation>
        <location evidence="1">Early endosome</location>
    </subcellularLocation>
    <subcellularLocation>
        <location evidence="2">Secreted</location>
    </subcellularLocation>
</comment>
<gene>
    <name evidence="12" type="ORF">IHE44_0006446</name>
    <name evidence="11" type="ORF">IHE44_012780</name>
</gene>
<evidence type="ECO:0000256" key="7">
    <source>
        <dbReference type="ARBA" id="ARBA00039189"/>
    </source>
</evidence>
<sequence length="352" mass="37322">MSDRLAKPSCLIVASAATAGVSAQSFLHCFTLASSAFNLQVATPGGKPIDFVDVNEGNTRWIQDFRMKSYANPAKLESIDGARYHALLIPNCPGAVTDLANSGYLAKILQHFSTESKPICAVGQGVAALCCATNDDKSWVFQGYSMTGPSVYELVRQPNFASLSIIVEDFVKDSGATFSASSPDAVHVVLDRHLVTGQNENSTLPAVQNLLILCNVRTCWNCSTCASVGKQTVGQSTLPGDLMKGCGLCGLATDVRHLTTSICAAKNPSAEEETPAATTEGKGPLILMSCQSCGLKLQLNCICSKSPDPIGELFHSHLVFIVVPAECLLIQVDLLKITCLSCAGEVEKETDQ</sequence>
<dbReference type="Proteomes" id="UP000618051">
    <property type="component" value="Unassembled WGS sequence"/>
</dbReference>
<evidence type="ECO:0000313" key="12">
    <source>
        <dbReference type="EMBL" id="KAI1232615.1"/>
    </source>
</evidence>
<dbReference type="OrthoDB" id="543156at2759"/>
<comment type="similarity">
    <text evidence="3">Belongs to the peptidase C56 family.</text>
</comment>
<dbReference type="InterPro" id="IPR029062">
    <property type="entry name" value="Class_I_gatase-like"/>
</dbReference>
<dbReference type="PANTHER" id="PTHR48094">
    <property type="entry name" value="PROTEIN/NUCLEIC ACID DEGLYCASE DJ-1-RELATED"/>
    <property type="match status" value="1"/>
</dbReference>
<reference evidence="11" key="1">
    <citation type="submission" date="2020-10" db="EMBL/GenBank/DDBJ databases">
        <title>Feather gene expression reveals the developmental basis of iridescence in African starlings.</title>
        <authorList>
            <person name="Rubenstein D.R."/>
        </authorList>
    </citation>
    <scope>NUCLEOTIDE SEQUENCE</scope>
    <source>
        <strain evidence="11">SS15</strain>
        <tissue evidence="11">Liver</tissue>
    </source>
</reference>
<evidence type="ECO:0000256" key="9">
    <source>
        <dbReference type="ARBA" id="ARBA00044823"/>
    </source>
</evidence>
<keyword evidence="4" id="KW-0964">Secreted</keyword>
<dbReference type="PANTHER" id="PTHR48094:SF18">
    <property type="entry name" value="GLUTAMINE AMIDOTRANSFERASE-LIKE CLASS 1 DOMAIN-CONTAINING PROTEIN 1"/>
    <property type="match status" value="1"/>
</dbReference>
<evidence type="ECO:0000256" key="10">
    <source>
        <dbReference type="ARBA" id="ARBA00045408"/>
    </source>
</evidence>
<reference evidence="12" key="3">
    <citation type="submission" date="2022-01" db="EMBL/GenBank/DDBJ databases">
        <authorList>
            <person name="Rubenstein D.R."/>
        </authorList>
    </citation>
    <scope>NUCLEOTIDE SEQUENCE</scope>
    <source>
        <strain evidence="12">SS15</strain>
        <tissue evidence="12">Liver</tissue>
    </source>
</reference>